<dbReference type="GO" id="GO:0005524">
    <property type="term" value="F:ATP binding"/>
    <property type="evidence" value="ECO:0007669"/>
    <property type="project" value="UniProtKB-KW"/>
</dbReference>
<dbReference type="InterPro" id="IPR002182">
    <property type="entry name" value="NB-ARC"/>
</dbReference>
<evidence type="ECO:0000313" key="14">
    <source>
        <dbReference type="Proteomes" id="UP001161247"/>
    </source>
</evidence>
<dbReference type="Gene3D" id="1.10.8.430">
    <property type="entry name" value="Helical domain of apoptotic protease-activating factors"/>
    <property type="match status" value="1"/>
</dbReference>
<comment type="function">
    <text evidence="1">Confers resistance to late blight (Phytophthora infestans) races carrying the avirulence gene Avr1. Resistance proteins guard the plant against pathogens that contain an appropriate avirulence protein via an indirect interaction with this avirulence protein. That triggers a defense system including the hypersensitive response, which restricts the pathogen growth.</text>
</comment>
<dbReference type="FunFam" id="3.40.50.300:FF:001091">
    <property type="entry name" value="Probable disease resistance protein At1g61300"/>
    <property type="match status" value="1"/>
</dbReference>
<dbReference type="InterPro" id="IPR027417">
    <property type="entry name" value="P-loop_NTPase"/>
</dbReference>
<evidence type="ECO:0000256" key="10">
    <source>
        <dbReference type="ARBA" id="ARBA00022840"/>
    </source>
</evidence>
<feature type="domain" description="NB-ARC" evidence="11">
    <location>
        <begin position="594"/>
        <end position="760"/>
    </location>
</feature>
<dbReference type="InterPro" id="IPR042197">
    <property type="entry name" value="Apaf_helical"/>
</dbReference>
<evidence type="ECO:0000256" key="9">
    <source>
        <dbReference type="ARBA" id="ARBA00022821"/>
    </source>
</evidence>
<dbReference type="Gene3D" id="3.80.10.10">
    <property type="entry name" value="Ribonuclease Inhibitor"/>
    <property type="match status" value="1"/>
</dbReference>
<keyword evidence="8" id="KW-0547">Nucleotide-binding</keyword>
<gene>
    <name evidence="13" type="ORF">OLC1_LOCUS11439</name>
</gene>
<dbReference type="PANTHER" id="PTHR23155:SF1152">
    <property type="entry name" value="AAA+ ATPASE DOMAIN-CONTAINING PROTEIN"/>
    <property type="match status" value="1"/>
</dbReference>
<feature type="domain" description="Disease resistance protein winged helix" evidence="12">
    <location>
        <begin position="844"/>
        <end position="914"/>
    </location>
</feature>
<accession>A0AAV1D377</accession>
<dbReference type="GO" id="GO:0051607">
    <property type="term" value="P:defense response to virus"/>
    <property type="evidence" value="ECO:0007669"/>
    <property type="project" value="UniProtKB-ARBA"/>
</dbReference>
<dbReference type="Gene3D" id="1.10.10.10">
    <property type="entry name" value="Winged helix-like DNA-binding domain superfamily/Winged helix DNA-binding domain"/>
    <property type="match status" value="1"/>
</dbReference>
<evidence type="ECO:0000256" key="2">
    <source>
        <dbReference type="ARBA" id="ARBA00004496"/>
    </source>
</evidence>
<keyword evidence="9" id="KW-0611">Plant defense</keyword>
<evidence type="ECO:0000256" key="7">
    <source>
        <dbReference type="ARBA" id="ARBA00022737"/>
    </source>
</evidence>
<dbReference type="GO" id="GO:0005737">
    <property type="term" value="C:cytoplasm"/>
    <property type="evidence" value="ECO:0007669"/>
    <property type="project" value="UniProtKB-SubCell"/>
</dbReference>
<evidence type="ECO:0000313" key="13">
    <source>
        <dbReference type="EMBL" id="CAI9101988.1"/>
    </source>
</evidence>
<proteinExistence type="inferred from homology"/>
<dbReference type="InterPro" id="IPR058922">
    <property type="entry name" value="WHD_DRP"/>
</dbReference>
<dbReference type="Pfam" id="PF00931">
    <property type="entry name" value="NB-ARC"/>
    <property type="match status" value="1"/>
</dbReference>
<evidence type="ECO:0000256" key="5">
    <source>
        <dbReference type="ARBA" id="ARBA00022614"/>
    </source>
</evidence>
<organism evidence="13 14">
    <name type="scientific">Oldenlandia corymbosa var. corymbosa</name>
    <dbReference type="NCBI Taxonomy" id="529605"/>
    <lineage>
        <taxon>Eukaryota</taxon>
        <taxon>Viridiplantae</taxon>
        <taxon>Streptophyta</taxon>
        <taxon>Embryophyta</taxon>
        <taxon>Tracheophyta</taxon>
        <taxon>Spermatophyta</taxon>
        <taxon>Magnoliopsida</taxon>
        <taxon>eudicotyledons</taxon>
        <taxon>Gunneridae</taxon>
        <taxon>Pentapetalae</taxon>
        <taxon>asterids</taxon>
        <taxon>lamiids</taxon>
        <taxon>Gentianales</taxon>
        <taxon>Rubiaceae</taxon>
        <taxon>Rubioideae</taxon>
        <taxon>Spermacoceae</taxon>
        <taxon>Hedyotis-Oldenlandia complex</taxon>
        <taxon>Oldenlandia</taxon>
    </lineage>
</organism>
<dbReference type="PANTHER" id="PTHR23155">
    <property type="entry name" value="DISEASE RESISTANCE PROTEIN RP"/>
    <property type="match status" value="1"/>
</dbReference>
<dbReference type="InterPro" id="IPR032675">
    <property type="entry name" value="LRR_dom_sf"/>
</dbReference>
<dbReference type="AlphaFoldDB" id="A0AAV1D377"/>
<keyword evidence="6" id="KW-0381">Hypersensitive response</keyword>
<dbReference type="InterPro" id="IPR044974">
    <property type="entry name" value="Disease_R_plants"/>
</dbReference>
<sequence length="1122" mass="129440">MKALGECLNSLIYVYNMVLGESRSTWKMYMRHHIEGKFVVFAHFCCWCCYTKDFVSVIKLDDEEDMVLGLCHNKIDPATPEFLEIAIGFLHRCSYSEISTAVPQCSRVLCYILKLYHKNLFHKELNFLLTFLSHFPLLQEFLIMVDDGALVGGIKRLVMEAVNLKLKLKDQSRKILNIHSAVVLGKIWHLKADIFIQITTTLRKHLQEVNEACRAHSMEDLVRALSERQENFSVDETPRFIYVCLHQMFSILLYDHLNALQEGYTFMGYEILPRKDKEREPLLEFIERVPKQLQSVIQSSREDAYFVAIKVRDFHFQFYVQMMLFEAIQLLMVEIEKIIESLSHNLGQKLSSLFDKLYIMLSVAVSQTANKVTEDEKLLFTDLEVVATEMMSLCIAIHSDSLTEEEVLDVDFRLLDLLQKLEHLNLQLKEIYLQFLRFTPKTTPGSCLFFQSLLQKFRYMIERKQDFAEPAVDLIEEIRDNLEFIMSTFGDLFERGSEETGFKNLQAQLTDAAYVAEYMADLIVVNDDAVRRYLVGLQHSSEEIERVKLLLGDLDKDTTFDHGTEEVPPVLKPPIVLQATTTRIEHGMVGLLDEKKKIVEQLIRGSNKREIVSIVGMPGVGKTTMALNLFRSEAVKHHFSIRARCVVSQRYNKRDLLLSILSHIISITDSTHAISDDDLQLMLYRKLKTERYLILMDDMWSTKPWEDLQLSFPDDSNGSRILITSRLQDVVSKISVPNPLRLLSEEESFKLLKIKIFSSEKCPKELLEIGEDIAKRCRRLPLAIGAIAGLLRTNVNQVAWKEIARSVSSHVINDPETQCKELLELSYNHLPDHLKACLLYVGAFPEDKDIPVQKLQWLWMAEGFVREVDSKSVEDMAEDYFRDLVGRNLLMVAKRRSNGKVKICRVHDVVRDLCLLKAKDEKFSDLISTNDEPYSSFHNLDSDVYDELFSPSDSRIYSRYRLCFYVNREHFAVSRPSGPFTRSLQYIATSDTYPRCPYDVSFISHNFKRLSVLDLESIYMGSSFGNDIELLVLLRYLAVSGDMESIPPSFSKLQNLETLVVKGLKKKIVLPDTIWRMKKLRHIHITNRVIFTLQRTEDGSSSKLDNLVTLSVVFLKHGEGGN</sequence>
<evidence type="ECO:0000256" key="3">
    <source>
        <dbReference type="ARBA" id="ARBA00008894"/>
    </source>
</evidence>
<dbReference type="InterPro" id="IPR036388">
    <property type="entry name" value="WH-like_DNA-bd_sf"/>
</dbReference>
<keyword evidence="14" id="KW-1185">Reference proteome</keyword>
<comment type="subcellular location">
    <subcellularLocation>
        <location evidence="2">Cytoplasm</location>
    </subcellularLocation>
</comment>
<dbReference type="Gene3D" id="3.40.50.300">
    <property type="entry name" value="P-loop containing nucleotide triphosphate hydrolases"/>
    <property type="match status" value="1"/>
</dbReference>
<reference evidence="13" key="1">
    <citation type="submission" date="2023-03" db="EMBL/GenBank/DDBJ databases">
        <authorList>
            <person name="Julca I."/>
        </authorList>
    </citation>
    <scope>NUCLEOTIDE SEQUENCE</scope>
</reference>
<dbReference type="Proteomes" id="UP001161247">
    <property type="component" value="Chromosome 4"/>
</dbReference>
<evidence type="ECO:0000256" key="6">
    <source>
        <dbReference type="ARBA" id="ARBA00022667"/>
    </source>
</evidence>
<dbReference type="FunFam" id="1.10.10.10:FF:000322">
    <property type="entry name" value="Probable disease resistance protein At1g63360"/>
    <property type="match status" value="1"/>
</dbReference>
<name>A0AAV1D377_OLDCO</name>
<dbReference type="EMBL" id="OX459121">
    <property type="protein sequence ID" value="CAI9101988.1"/>
    <property type="molecule type" value="Genomic_DNA"/>
</dbReference>
<evidence type="ECO:0000256" key="1">
    <source>
        <dbReference type="ARBA" id="ARBA00002074"/>
    </source>
</evidence>
<keyword evidence="5" id="KW-0433">Leucine-rich repeat</keyword>
<dbReference type="SUPFAM" id="SSF52540">
    <property type="entry name" value="P-loop containing nucleoside triphosphate hydrolases"/>
    <property type="match status" value="1"/>
</dbReference>
<dbReference type="Pfam" id="PF23559">
    <property type="entry name" value="WHD_DRP"/>
    <property type="match status" value="1"/>
</dbReference>
<protein>
    <submittedName>
        <fullName evidence="13">OLC1v1000169C1</fullName>
    </submittedName>
</protein>
<dbReference type="PRINTS" id="PR00364">
    <property type="entry name" value="DISEASERSIST"/>
</dbReference>
<evidence type="ECO:0000259" key="11">
    <source>
        <dbReference type="Pfam" id="PF00931"/>
    </source>
</evidence>
<evidence type="ECO:0000256" key="8">
    <source>
        <dbReference type="ARBA" id="ARBA00022741"/>
    </source>
</evidence>
<evidence type="ECO:0000256" key="4">
    <source>
        <dbReference type="ARBA" id="ARBA00022490"/>
    </source>
</evidence>
<keyword evidence="7" id="KW-0677">Repeat</keyword>
<dbReference type="GO" id="GO:0009626">
    <property type="term" value="P:plant-type hypersensitive response"/>
    <property type="evidence" value="ECO:0007669"/>
    <property type="project" value="UniProtKB-KW"/>
</dbReference>
<evidence type="ECO:0000259" key="12">
    <source>
        <dbReference type="Pfam" id="PF23559"/>
    </source>
</evidence>
<keyword evidence="4" id="KW-0963">Cytoplasm</keyword>
<keyword evidence="10" id="KW-0067">ATP-binding</keyword>
<dbReference type="GO" id="GO:0043531">
    <property type="term" value="F:ADP binding"/>
    <property type="evidence" value="ECO:0007669"/>
    <property type="project" value="InterPro"/>
</dbReference>
<dbReference type="SUPFAM" id="SSF52058">
    <property type="entry name" value="L domain-like"/>
    <property type="match status" value="1"/>
</dbReference>
<comment type="similarity">
    <text evidence="3">Belongs to the disease resistance NB-LRR family.</text>
</comment>